<dbReference type="SUPFAM" id="SSF103088">
    <property type="entry name" value="OmpA-like"/>
    <property type="match status" value="1"/>
</dbReference>
<evidence type="ECO:0000256" key="1">
    <source>
        <dbReference type="ARBA" id="ARBA00004442"/>
    </source>
</evidence>
<dbReference type="Proteomes" id="UP000251075">
    <property type="component" value="Unassembled WGS sequence"/>
</dbReference>
<dbReference type="PRINTS" id="PR01021">
    <property type="entry name" value="OMPADOMAIN"/>
</dbReference>
<comment type="caution">
    <text evidence="7">The sequence shown here is derived from an EMBL/GenBank/DDBJ whole genome shotgun (WGS) entry which is preliminary data.</text>
</comment>
<evidence type="ECO:0000256" key="2">
    <source>
        <dbReference type="ARBA" id="ARBA00023136"/>
    </source>
</evidence>
<keyword evidence="3" id="KW-0998">Cell outer membrane</keyword>
<keyword evidence="8" id="KW-1185">Reference proteome</keyword>
<evidence type="ECO:0000313" key="8">
    <source>
        <dbReference type="Proteomes" id="UP000251075"/>
    </source>
</evidence>
<proteinExistence type="predicted"/>
<dbReference type="PANTHER" id="PTHR30329:SF21">
    <property type="entry name" value="LIPOPROTEIN YIAD-RELATED"/>
    <property type="match status" value="1"/>
</dbReference>
<keyword evidence="5" id="KW-1133">Transmembrane helix</keyword>
<protein>
    <submittedName>
        <fullName evidence="7">Peptidoglycan-associated lipoprotein</fullName>
    </submittedName>
</protein>
<reference evidence="7 8" key="1">
    <citation type="submission" date="2017-11" db="EMBL/GenBank/DDBJ databases">
        <title>Draft genome sequence of magnetotactic bacterium Magnetospirillum kuznetsovii LBB-42.</title>
        <authorList>
            <person name="Grouzdev D.S."/>
            <person name="Rysina M.S."/>
            <person name="Baslerov R.V."/>
            <person name="Koziaeva V."/>
        </authorList>
    </citation>
    <scope>NUCLEOTIDE SEQUENCE [LARGE SCALE GENOMIC DNA]</scope>
    <source>
        <strain evidence="7 8">LBB-42</strain>
    </source>
</reference>
<dbReference type="PRINTS" id="PR01023">
    <property type="entry name" value="NAFLGMOTY"/>
</dbReference>
<dbReference type="OrthoDB" id="9809164at2"/>
<name>A0A364NT89_9PROT</name>
<sequence>MPAQRRSTDREIPVITLKPKRRGAMSNTRRGFPLRIARITLGASCVGLALLTVGCVYGPPPPSRPDPELAIPAPPPPPSVSANDFVSVAGDRVHFDFDRTTLNAAAKSILNQRIAWLKMHPEFTIMLEGHTDNRGTREYCLPLSERMAGAVKEYMVSSGISPRRILTVGYGRERPVDYDDTKAAQAKNRRVIVIVLPPGRTEK</sequence>
<keyword evidence="7" id="KW-0449">Lipoprotein</keyword>
<evidence type="ECO:0000256" key="3">
    <source>
        <dbReference type="ARBA" id="ARBA00023237"/>
    </source>
</evidence>
<feature type="transmembrane region" description="Helical" evidence="5">
    <location>
        <begin position="39"/>
        <end position="59"/>
    </location>
</feature>
<keyword evidence="5" id="KW-0812">Transmembrane</keyword>
<dbReference type="InterPro" id="IPR006665">
    <property type="entry name" value="OmpA-like"/>
</dbReference>
<dbReference type="InterPro" id="IPR050330">
    <property type="entry name" value="Bact_OuterMem_StrucFunc"/>
</dbReference>
<dbReference type="CDD" id="cd07185">
    <property type="entry name" value="OmpA_C-like"/>
    <property type="match status" value="1"/>
</dbReference>
<comment type="subcellular location">
    <subcellularLocation>
        <location evidence="1">Cell outer membrane</location>
    </subcellularLocation>
</comment>
<dbReference type="AlphaFoldDB" id="A0A364NT89"/>
<dbReference type="EMBL" id="PGTO01000027">
    <property type="protein sequence ID" value="RAU20309.1"/>
    <property type="molecule type" value="Genomic_DNA"/>
</dbReference>
<keyword evidence="2 4" id="KW-0472">Membrane</keyword>
<dbReference type="PANTHER" id="PTHR30329">
    <property type="entry name" value="STATOR ELEMENT OF FLAGELLAR MOTOR COMPLEX"/>
    <property type="match status" value="1"/>
</dbReference>
<accession>A0A364NT89</accession>
<feature type="domain" description="OmpA-like" evidence="6">
    <location>
        <begin position="82"/>
        <end position="199"/>
    </location>
</feature>
<evidence type="ECO:0000256" key="4">
    <source>
        <dbReference type="PROSITE-ProRule" id="PRU00473"/>
    </source>
</evidence>
<dbReference type="Pfam" id="PF00691">
    <property type="entry name" value="OmpA"/>
    <property type="match status" value="1"/>
</dbReference>
<dbReference type="InterPro" id="IPR006664">
    <property type="entry name" value="OMP_bac"/>
</dbReference>
<evidence type="ECO:0000313" key="7">
    <source>
        <dbReference type="EMBL" id="RAU20309.1"/>
    </source>
</evidence>
<organism evidence="7 8">
    <name type="scientific">Paramagnetospirillum kuznetsovii</name>
    <dbReference type="NCBI Taxonomy" id="2053833"/>
    <lineage>
        <taxon>Bacteria</taxon>
        <taxon>Pseudomonadati</taxon>
        <taxon>Pseudomonadota</taxon>
        <taxon>Alphaproteobacteria</taxon>
        <taxon>Rhodospirillales</taxon>
        <taxon>Magnetospirillaceae</taxon>
        <taxon>Paramagnetospirillum</taxon>
    </lineage>
</organism>
<gene>
    <name evidence="7" type="ORF">CU669_19270</name>
</gene>
<evidence type="ECO:0000259" key="6">
    <source>
        <dbReference type="PROSITE" id="PS51123"/>
    </source>
</evidence>
<dbReference type="GO" id="GO:0009279">
    <property type="term" value="C:cell outer membrane"/>
    <property type="evidence" value="ECO:0007669"/>
    <property type="project" value="UniProtKB-SubCell"/>
</dbReference>
<dbReference type="Gene3D" id="3.30.1330.60">
    <property type="entry name" value="OmpA-like domain"/>
    <property type="match status" value="1"/>
</dbReference>
<dbReference type="InterPro" id="IPR036737">
    <property type="entry name" value="OmpA-like_sf"/>
</dbReference>
<evidence type="ECO:0000256" key="5">
    <source>
        <dbReference type="SAM" id="Phobius"/>
    </source>
</evidence>
<dbReference type="PROSITE" id="PS51123">
    <property type="entry name" value="OMPA_2"/>
    <property type="match status" value="1"/>
</dbReference>